<sequence>MFSASSLLHFAAELADVLHVRLDPTPPEDAQFARPSQRPPHASLTSSAPRASPQVQHFPSASSCSASSQVPAHALRAETRPQGRQTDSDAEFSREGGRRLVQRHKLAASPPAEVLGDNAAFPVAAAGREETRQRDAAVRPLSLRFASERGAEDIRDRSGGALFGQRQKQGIVAVAPQLGSQRRVSSPRGVRVSASMLFSSSPNSSPSCSAAASRAAFSRPRVREAAMGSEHSTAAAAAPSSEGAVGDPASETSPSLSSCPASASLAASPPDPPPSLASLERGDSRRAPRGGEPREERNRRERRRQSSDEGGEDLGLRPESPAPPSPAPPSPAPPSPAPPSPAPPSPAPPSPSSRLGGSPSLSPHAGAGRGGVSPISQGLSPTEAPEAAQAASASLAQRTSSPPSRAATGSLQHAGAALPRISVTSSGEGGGMYARSAAVTLPPHFLFQPGSIREAILQPGAVPESLRERSLSLSSSSVEEAQFATDSRREGEKLERQDEAEDEENDAFAAAQPLPRRGGAQGEPGTRAKEPQDRLTSLSSSSPSNEEACTARRASLTQQLSAFSGLLTPHPGEMAAASEEEGRVGNARRTDSRHEDKGDGDEKARDRRSSWMLLQGEEERHREHLSRRGTGLLDFWHEEQERQDERFALERGEARCLYFAKDVFVPGVLKLEREALKFTKFSAAARRGGSSPRGAPFLCVSLTDIVECACVCPPSLEDAGAEFAASPRQGREGRAAECGGAGDSPRARDGAWKPDGSARPPPQPTVYIQLLVATLDAPADFDKKSGARGELGKVERADAEQTKAELPQFGDLAAAETELPAKDEGGEKGGEHAPPPAGEAIVEKRAEDAVQDGGAKPAAGEGSQKDSHATLAVGKGPVGLPPPSTYATPCSSPLSPLSSYASSEQLIVPAPASSSASSAGASASLAEHSFAAPGDSAGAAPPVPSRPPQLPSGSQTSSTPLDSPALTNHAYEQRPSEAVPSLFALPSASQELGGTPDAPPAPSGLPTAAARPSAASAAVSQPPEVPLFASSVDHQMPPPSSPALSASSGSSGGSEERPRRRASLAVPPPAFLAASATSSPLFPQSPAISASSHPSGGEEMMHLPSLVRAPSSPSSRSAASAHTPTRAEDDASSSGLPGVSQRTSSFSLSPVRLLSRSAWGLADMWSKWKRLPSTAGVSEEETPPLAGLQGAGAGDAPGDRSRSRGGHAGDSRRLSGGDRGLEGDGAGEQGLSPLARTDRKEIRSKHKTRTHPHPASVELLTRSRVTFMFFKGGFARVSPSCFRAFGLPTARAWLCSSGGDKLNFVLFGFFNKELAQAFTRAIINLIDQCQAEHQHFRVVPTHIPFNSNLLVRRWAAEFARSAAFREDDDLAELSSRSASLHSCGSLSSDDDLIEAEGDLPSALAASVDLRARLASAEFSSKDAVARPSSLARACSRRRFSSLSTHSPSARADSRPLPRRRSNSGSSTAGGAAELPQRETTSVLPGSSPSFFSHFLVGGRHSIRSSSCARTDSKAGYKARAGSFLFDAEEGTGDIVCAGEPEQEEMMRPQSFGRGSTLTIPVPDFEIPEGAPALLTKNIVSQLAVHLPLMLTMRTWSLAFCHKLHGISLNTFYRKCSNKGPCLLFLQDARGVLFGAFLDEIHESSKYYGSAETFVFTFKGADGKMDAENPAIHVYRWSKLNSYFIYTDHEVIGVGGGGHYAITVDKDLLRGCSSCCLTFNSPVLASSEDFIVKGFQVWTFEDY</sequence>
<feature type="compositionally biased region" description="Basic and acidic residues" evidence="5">
    <location>
        <begin position="784"/>
        <end position="803"/>
    </location>
</feature>
<feature type="compositionally biased region" description="Basic and acidic residues" evidence="5">
    <location>
        <begin position="486"/>
        <end position="497"/>
    </location>
</feature>
<feature type="compositionally biased region" description="Polar residues" evidence="5">
    <location>
        <begin position="1075"/>
        <end position="1094"/>
    </location>
</feature>
<evidence type="ECO:0000313" key="8">
    <source>
        <dbReference type="Proteomes" id="UP000224006"/>
    </source>
</evidence>
<comment type="caution">
    <text evidence="7">The sequence shown here is derived from an EMBL/GenBank/DDBJ whole genome shotgun (WGS) entry which is preliminary data.</text>
</comment>
<feature type="domain" description="TLDc" evidence="6">
    <location>
        <begin position="1572"/>
        <end position="1740"/>
    </location>
</feature>
<feature type="region of interest" description="Disordered" evidence="5">
    <location>
        <begin position="462"/>
        <end position="609"/>
    </location>
</feature>
<feature type="compositionally biased region" description="Polar residues" evidence="5">
    <location>
        <begin position="1132"/>
        <end position="1147"/>
    </location>
</feature>
<protein>
    <recommendedName>
        <fullName evidence="4">Oxidation resistance protein 1</fullName>
    </recommendedName>
</protein>
<evidence type="ECO:0000256" key="5">
    <source>
        <dbReference type="SAM" id="MobiDB-lite"/>
    </source>
</evidence>
<organism evidence="7 8">
    <name type="scientific">Besnoitia besnoiti</name>
    <name type="common">Apicomplexan protozoan</name>
    <dbReference type="NCBI Taxonomy" id="94643"/>
    <lineage>
        <taxon>Eukaryota</taxon>
        <taxon>Sar</taxon>
        <taxon>Alveolata</taxon>
        <taxon>Apicomplexa</taxon>
        <taxon>Conoidasida</taxon>
        <taxon>Coccidia</taxon>
        <taxon>Eucoccidiorida</taxon>
        <taxon>Eimeriorina</taxon>
        <taxon>Sarcocystidae</taxon>
        <taxon>Besnoitia</taxon>
    </lineage>
</organism>
<dbReference type="PANTHER" id="PTHR23354">
    <property type="entry name" value="NUCLEOLAR PROTEIN 7/ESTROGEN RECEPTOR COACTIVATOR-RELATED"/>
    <property type="match status" value="1"/>
</dbReference>
<dbReference type="SMART" id="SM00584">
    <property type="entry name" value="TLDc"/>
    <property type="match status" value="1"/>
</dbReference>
<feature type="region of interest" description="Disordered" evidence="5">
    <location>
        <begin position="784"/>
        <end position="1147"/>
    </location>
</feature>
<feature type="compositionally biased region" description="Low complexity" evidence="5">
    <location>
        <begin position="1008"/>
        <end position="1022"/>
    </location>
</feature>
<keyword evidence="8" id="KW-1185">Reference proteome</keyword>
<feature type="compositionally biased region" description="Pro residues" evidence="5">
    <location>
        <begin position="941"/>
        <end position="950"/>
    </location>
</feature>
<feature type="compositionally biased region" description="Basic and acidic residues" evidence="5">
    <location>
        <begin position="580"/>
        <end position="609"/>
    </location>
</feature>
<dbReference type="KEGG" id="bbes:BESB_001850"/>
<feature type="compositionally biased region" description="Basic residues" evidence="5">
    <location>
        <begin position="1242"/>
        <end position="1252"/>
    </location>
</feature>
<feature type="region of interest" description="Disordered" evidence="5">
    <location>
        <begin position="723"/>
        <end position="763"/>
    </location>
</feature>
<feature type="region of interest" description="Disordered" evidence="5">
    <location>
        <begin position="1441"/>
        <end position="1485"/>
    </location>
</feature>
<feature type="compositionally biased region" description="Basic and acidic residues" evidence="5">
    <location>
        <begin position="819"/>
        <end position="831"/>
    </location>
</feature>
<dbReference type="PROSITE" id="PS51886">
    <property type="entry name" value="TLDC"/>
    <property type="match status" value="1"/>
</dbReference>
<evidence type="ECO:0000256" key="4">
    <source>
        <dbReference type="ARBA" id="ARBA00040604"/>
    </source>
</evidence>
<feature type="compositionally biased region" description="Low complexity" evidence="5">
    <location>
        <begin position="380"/>
        <end position="401"/>
    </location>
</feature>
<feature type="compositionally biased region" description="Pro residues" evidence="5">
    <location>
        <begin position="320"/>
        <end position="351"/>
    </location>
</feature>
<dbReference type="OrthoDB" id="26679at2759"/>
<dbReference type="GeneID" id="40305248"/>
<evidence type="ECO:0000256" key="1">
    <source>
        <dbReference type="ARBA" id="ARBA00004173"/>
    </source>
</evidence>
<keyword evidence="3" id="KW-0496">Mitochondrion</keyword>
<name>A0A2A9MP89_BESBE</name>
<feature type="region of interest" description="Disordered" evidence="5">
    <location>
        <begin position="1175"/>
        <end position="1256"/>
    </location>
</feature>
<dbReference type="GO" id="GO:0005739">
    <property type="term" value="C:mitochondrion"/>
    <property type="evidence" value="ECO:0007669"/>
    <property type="project" value="UniProtKB-SubCell"/>
</dbReference>
<dbReference type="RefSeq" id="XP_029221852.1">
    <property type="nucleotide sequence ID" value="XM_029358940.1"/>
</dbReference>
<feature type="compositionally biased region" description="Polar residues" evidence="5">
    <location>
        <begin position="43"/>
        <end position="59"/>
    </location>
</feature>
<evidence type="ECO:0000313" key="7">
    <source>
        <dbReference type="EMBL" id="PFH37843.1"/>
    </source>
</evidence>
<proteinExistence type="inferred from homology"/>
<feature type="compositionally biased region" description="Basic and acidic residues" evidence="5">
    <location>
        <begin position="280"/>
        <end position="307"/>
    </location>
</feature>
<dbReference type="PANTHER" id="PTHR23354:SF62">
    <property type="entry name" value="MUSTARD, ISOFORM V"/>
    <property type="match status" value="1"/>
</dbReference>
<evidence type="ECO:0000256" key="2">
    <source>
        <dbReference type="ARBA" id="ARBA00009540"/>
    </source>
</evidence>
<reference evidence="7 8" key="1">
    <citation type="submission" date="2017-09" db="EMBL/GenBank/DDBJ databases">
        <title>Genome sequencing of Besnoitia besnoiti strain Bb-Ger1.</title>
        <authorList>
            <person name="Schares G."/>
            <person name="Venepally P."/>
            <person name="Lorenzi H.A."/>
        </authorList>
    </citation>
    <scope>NUCLEOTIDE SEQUENCE [LARGE SCALE GENOMIC DNA]</scope>
    <source>
        <strain evidence="7 8">Bb-Ger1</strain>
    </source>
</reference>
<feature type="compositionally biased region" description="Low complexity" evidence="5">
    <location>
        <begin position="197"/>
        <end position="268"/>
    </location>
</feature>
<feature type="compositionally biased region" description="Basic and acidic residues" evidence="5">
    <location>
        <begin position="1197"/>
        <end position="1222"/>
    </location>
</feature>
<feature type="compositionally biased region" description="Low complexity" evidence="5">
    <location>
        <begin position="1462"/>
        <end position="1472"/>
    </location>
</feature>
<feature type="compositionally biased region" description="Low complexity" evidence="5">
    <location>
        <begin position="910"/>
        <end position="940"/>
    </location>
</feature>
<feature type="compositionally biased region" description="Low complexity" evidence="5">
    <location>
        <begin position="352"/>
        <end position="363"/>
    </location>
</feature>
<dbReference type="Proteomes" id="UP000224006">
    <property type="component" value="Chromosome I"/>
</dbReference>
<gene>
    <name evidence="7" type="ORF">BESB_001850</name>
</gene>
<evidence type="ECO:0000256" key="3">
    <source>
        <dbReference type="ARBA" id="ARBA00023128"/>
    </source>
</evidence>
<feature type="compositionally biased region" description="Low complexity" evidence="5">
    <location>
        <begin position="1108"/>
        <end position="1121"/>
    </location>
</feature>
<feature type="compositionally biased region" description="Low complexity" evidence="5">
    <location>
        <begin position="891"/>
        <end position="903"/>
    </location>
</feature>
<dbReference type="VEuPathDB" id="ToxoDB:BESB_001850"/>
<comment type="subcellular location">
    <subcellularLocation>
        <location evidence="1">Mitochondrion</location>
    </subcellularLocation>
</comment>
<dbReference type="Pfam" id="PF07534">
    <property type="entry name" value="TLD"/>
    <property type="match status" value="1"/>
</dbReference>
<feature type="region of interest" description="Disordered" evidence="5">
    <location>
        <begin position="197"/>
        <end position="433"/>
    </location>
</feature>
<dbReference type="STRING" id="94643.A0A2A9MP89"/>
<accession>A0A2A9MP89</accession>
<dbReference type="EMBL" id="NWUJ01000001">
    <property type="protein sequence ID" value="PFH37843.1"/>
    <property type="molecule type" value="Genomic_DNA"/>
</dbReference>
<comment type="similarity">
    <text evidence="2">Belongs to the OXR1 family.</text>
</comment>
<feature type="region of interest" description="Disordered" evidence="5">
    <location>
        <begin position="22"/>
        <end position="97"/>
    </location>
</feature>
<dbReference type="InterPro" id="IPR006571">
    <property type="entry name" value="TLDc_dom"/>
</dbReference>
<evidence type="ECO:0000259" key="6">
    <source>
        <dbReference type="PROSITE" id="PS51886"/>
    </source>
</evidence>